<evidence type="ECO:0000313" key="2">
    <source>
        <dbReference type="EMBL" id="KIO02533.1"/>
    </source>
</evidence>
<gene>
    <name evidence="2" type="ORF">M404DRAFT_1002140</name>
</gene>
<reference evidence="2 3" key="1">
    <citation type="submission" date="2014-04" db="EMBL/GenBank/DDBJ databases">
        <authorList>
            <consortium name="DOE Joint Genome Institute"/>
            <person name="Kuo A."/>
            <person name="Kohler A."/>
            <person name="Costa M.D."/>
            <person name="Nagy L.G."/>
            <person name="Floudas D."/>
            <person name="Copeland A."/>
            <person name="Barry K.W."/>
            <person name="Cichocki N."/>
            <person name="Veneault-Fourrey C."/>
            <person name="LaButti K."/>
            <person name="Lindquist E.A."/>
            <person name="Lipzen A."/>
            <person name="Lundell T."/>
            <person name="Morin E."/>
            <person name="Murat C."/>
            <person name="Sun H."/>
            <person name="Tunlid A."/>
            <person name="Henrissat B."/>
            <person name="Grigoriev I.V."/>
            <person name="Hibbett D.S."/>
            <person name="Martin F."/>
            <person name="Nordberg H.P."/>
            <person name="Cantor M.N."/>
            <person name="Hua S.X."/>
        </authorList>
    </citation>
    <scope>NUCLEOTIDE SEQUENCE [LARGE SCALE GENOMIC DNA]</scope>
    <source>
        <strain evidence="2 3">Marx 270</strain>
    </source>
</reference>
<proteinExistence type="predicted"/>
<name>A0A0C3J0B0_PISTI</name>
<keyword evidence="3" id="KW-1185">Reference proteome</keyword>
<evidence type="ECO:0000313" key="3">
    <source>
        <dbReference type="Proteomes" id="UP000054217"/>
    </source>
</evidence>
<accession>A0A0C3J0B0</accession>
<dbReference type="OrthoDB" id="2682221at2759"/>
<feature type="region of interest" description="Disordered" evidence="1">
    <location>
        <begin position="1"/>
        <end position="59"/>
    </location>
</feature>
<feature type="compositionally biased region" description="Polar residues" evidence="1">
    <location>
        <begin position="28"/>
        <end position="37"/>
    </location>
</feature>
<dbReference type="AlphaFoldDB" id="A0A0C3J0B0"/>
<dbReference type="InParanoid" id="A0A0C3J0B0"/>
<dbReference type="EMBL" id="KN831981">
    <property type="protein sequence ID" value="KIO02533.1"/>
    <property type="molecule type" value="Genomic_DNA"/>
</dbReference>
<protein>
    <submittedName>
        <fullName evidence="2">Uncharacterized protein</fullName>
    </submittedName>
</protein>
<sequence length="84" mass="9183">MQPTVTAASVKAPPAAHTTKKDVIFLQPSRTSMSTSAPRVPASEEEHPNPQSEQQSEVREPLRLRGGCLPCPWGWCFIIPCPCI</sequence>
<dbReference type="HOGENOM" id="CLU_193990_0_0_1"/>
<evidence type="ECO:0000256" key="1">
    <source>
        <dbReference type="SAM" id="MobiDB-lite"/>
    </source>
</evidence>
<dbReference type="Proteomes" id="UP000054217">
    <property type="component" value="Unassembled WGS sequence"/>
</dbReference>
<organism evidence="2 3">
    <name type="scientific">Pisolithus tinctorius Marx 270</name>
    <dbReference type="NCBI Taxonomy" id="870435"/>
    <lineage>
        <taxon>Eukaryota</taxon>
        <taxon>Fungi</taxon>
        <taxon>Dikarya</taxon>
        <taxon>Basidiomycota</taxon>
        <taxon>Agaricomycotina</taxon>
        <taxon>Agaricomycetes</taxon>
        <taxon>Agaricomycetidae</taxon>
        <taxon>Boletales</taxon>
        <taxon>Sclerodermatineae</taxon>
        <taxon>Pisolithaceae</taxon>
        <taxon>Pisolithus</taxon>
    </lineage>
</organism>
<reference evidence="3" key="2">
    <citation type="submission" date="2015-01" db="EMBL/GenBank/DDBJ databases">
        <title>Evolutionary Origins and Diversification of the Mycorrhizal Mutualists.</title>
        <authorList>
            <consortium name="DOE Joint Genome Institute"/>
            <consortium name="Mycorrhizal Genomics Consortium"/>
            <person name="Kohler A."/>
            <person name="Kuo A."/>
            <person name="Nagy L.G."/>
            <person name="Floudas D."/>
            <person name="Copeland A."/>
            <person name="Barry K.W."/>
            <person name="Cichocki N."/>
            <person name="Veneault-Fourrey C."/>
            <person name="LaButti K."/>
            <person name="Lindquist E.A."/>
            <person name="Lipzen A."/>
            <person name="Lundell T."/>
            <person name="Morin E."/>
            <person name="Murat C."/>
            <person name="Riley R."/>
            <person name="Ohm R."/>
            <person name="Sun H."/>
            <person name="Tunlid A."/>
            <person name="Henrissat B."/>
            <person name="Grigoriev I.V."/>
            <person name="Hibbett D.S."/>
            <person name="Martin F."/>
        </authorList>
    </citation>
    <scope>NUCLEOTIDE SEQUENCE [LARGE SCALE GENOMIC DNA]</scope>
    <source>
        <strain evidence="3">Marx 270</strain>
    </source>
</reference>